<keyword evidence="2" id="KW-0808">Transferase</keyword>
<dbReference type="PANTHER" id="PTHR24559:SF444">
    <property type="entry name" value="REVERSE TRANSCRIPTASE DOMAIN-CONTAINING PROTEIN"/>
    <property type="match status" value="1"/>
</dbReference>
<dbReference type="InterPro" id="IPR043128">
    <property type="entry name" value="Rev_trsase/Diguanyl_cyclase"/>
</dbReference>
<feature type="domain" description="Reverse transcriptase" evidence="1">
    <location>
        <begin position="25"/>
        <end position="124"/>
    </location>
</feature>
<dbReference type="InterPro" id="IPR053134">
    <property type="entry name" value="RNA-dir_DNA_polymerase"/>
</dbReference>
<protein>
    <submittedName>
        <fullName evidence="2">Putative reverse transcriptase domain-containing protein</fullName>
    </submittedName>
</protein>
<dbReference type="PANTHER" id="PTHR24559">
    <property type="entry name" value="TRANSPOSON TY3-I GAG-POL POLYPROTEIN"/>
    <property type="match status" value="1"/>
</dbReference>
<dbReference type="Gene3D" id="3.10.10.10">
    <property type="entry name" value="HIV Type 1 Reverse Transcriptase, subunit A, domain 1"/>
    <property type="match status" value="1"/>
</dbReference>
<proteinExistence type="predicted"/>
<organism evidence="2">
    <name type="scientific">Tanacetum cinerariifolium</name>
    <name type="common">Dalmatian daisy</name>
    <name type="synonym">Chrysanthemum cinerariifolium</name>
    <dbReference type="NCBI Taxonomy" id="118510"/>
    <lineage>
        <taxon>Eukaryota</taxon>
        <taxon>Viridiplantae</taxon>
        <taxon>Streptophyta</taxon>
        <taxon>Embryophyta</taxon>
        <taxon>Tracheophyta</taxon>
        <taxon>Spermatophyta</taxon>
        <taxon>Magnoliopsida</taxon>
        <taxon>eudicotyledons</taxon>
        <taxon>Gunneridae</taxon>
        <taxon>Pentapetalae</taxon>
        <taxon>asterids</taxon>
        <taxon>campanulids</taxon>
        <taxon>Asterales</taxon>
        <taxon>Asteraceae</taxon>
        <taxon>Asteroideae</taxon>
        <taxon>Anthemideae</taxon>
        <taxon>Anthemidinae</taxon>
        <taxon>Tanacetum</taxon>
    </lineage>
</organism>
<dbReference type="CDD" id="cd01647">
    <property type="entry name" value="RT_LTR"/>
    <property type="match status" value="1"/>
</dbReference>
<dbReference type="EMBL" id="BKCJ010003645">
    <property type="protein sequence ID" value="GEU56335.1"/>
    <property type="molecule type" value="Genomic_DNA"/>
</dbReference>
<name>A0A6L2L7R1_TANCI</name>
<dbReference type="FunFam" id="3.30.70.270:FF:000003">
    <property type="entry name" value="Transposon Ty3-G Gag-Pol polyprotein"/>
    <property type="match status" value="1"/>
</dbReference>
<dbReference type="SUPFAM" id="SSF56672">
    <property type="entry name" value="DNA/RNA polymerases"/>
    <property type="match status" value="1"/>
</dbReference>
<accession>A0A6L2L7R1</accession>
<evidence type="ECO:0000313" key="2">
    <source>
        <dbReference type="EMBL" id="GEU56335.1"/>
    </source>
</evidence>
<sequence length="209" mass="24681">MCCDDAYRVKFCVFALARCDRLLRVHEEDILKTAFRTRYAHFGFTIMPFRLTNAPTVFMDLMNRVCKMYLDKFVSVFIDDILIYSKSKEEHEIHLKLVLELLKKESLFAKFSKCEFWLHEVYFLRHVVNNNDSLPSDKANVVADALSRKERVKPKRVRALSMTIQSSIKEKFLAAQNEAIKEENVPTEMPRILDHQLKKEGRWRVILYG</sequence>
<dbReference type="Gene3D" id="3.30.70.270">
    <property type="match status" value="1"/>
</dbReference>
<gene>
    <name evidence="2" type="ORF">Tci_028313</name>
</gene>
<reference evidence="2" key="1">
    <citation type="journal article" date="2019" name="Sci. Rep.">
        <title>Draft genome of Tanacetum cinerariifolium, the natural source of mosquito coil.</title>
        <authorList>
            <person name="Yamashiro T."/>
            <person name="Shiraishi A."/>
            <person name="Satake H."/>
            <person name="Nakayama K."/>
        </authorList>
    </citation>
    <scope>NUCLEOTIDE SEQUENCE</scope>
</reference>
<dbReference type="GO" id="GO:0003964">
    <property type="term" value="F:RNA-directed DNA polymerase activity"/>
    <property type="evidence" value="ECO:0007669"/>
    <property type="project" value="UniProtKB-KW"/>
</dbReference>
<comment type="caution">
    <text evidence="2">The sequence shown here is derived from an EMBL/GenBank/DDBJ whole genome shotgun (WGS) entry which is preliminary data.</text>
</comment>
<dbReference type="AlphaFoldDB" id="A0A6L2L7R1"/>
<dbReference type="InterPro" id="IPR043502">
    <property type="entry name" value="DNA/RNA_pol_sf"/>
</dbReference>
<keyword evidence="2" id="KW-0695">RNA-directed DNA polymerase</keyword>
<keyword evidence="2" id="KW-0548">Nucleotidyltransferase</keyword>
<dbReference type="InterPro" id="IPR000477">
    <property type="entry name" value="RT_dom"/>
</dbReference>
<evidence type="ECO:0000259" key="1">
    <source>
        <dbReference type="Pfam" id="PF00078"/>
    </source>
</evidence>
<dbReference type="Pfam" id="PF00078">
    <property type="entry name" value="RVT_1"/>
    <property type="match status" value="1"/>
</dbReference>